<reference evidence="3" key="1">
    <citation type="submission" date="2021-03" db="EMBL/GenBank/DDBJ databases">
        <authorList>
            <person name="Tagirdzhanova G."/>
        </authorList>
    </citation>
    <scope>NUCLEOTIDE SEQUENCE</scope>
</reference>
<evidence type="ECO:0000256" key="1">
    <source>
        <dbReference type="SAM" id="MobiDB-lite"/>
    </source>
</evidence>
<sequence>MASDLASISSSEYRLGFRERILALKNKAPLAAGERTDPAFENSFGDQLSDLGGRRRWVLVGLALQKWHQDLRDRVEEVLRENYGEIFKGQSIRGTAMLPHCWMLGHDKTCAQPTVVICCNQVTVLKRTYRVVSQHGVLKAAKFALKAIPFCDLRLRMDPRVSFLSGEDYTLDENGDIRRDGHGHPIRVRRLGSEDQREDGIQDQARMEGKEQDEKRENYERKVEEGEELENNSKGLTLLEETMPVQLDMVTSDEDHVPLRFGAEEIFVPDSGKPTTMGGFIMVDDVCFGLTTAHAFTEEDESLGQRSISESITDLPLYDSDWANEDSSEGDEDDELGLHREPRQEQRLQRKRQSRIPEDQTYYTTAWNSLHITAKSPLSSAEGLDWALCELGDWGKYAINGVYLRPELRSAGMAEHLVFKNIKTTPPLGRILVATRRGAVPGIGTGSDCSIKLARDNRYRHVWSVQLEESLSSGDSGSWVVDATTGDVYGMIVAGSTALREEYVIPAVDVGQDICRVMRANTVRLPSFHDIMTAHTEGRSARPKFALKDDSIGWGSDDSDKASDEEALDKDEEVRALVNIAALTSATLLLISIALLTTLHFQRFLLTEVLKHSSIDTETLVKVINDTGVRPEWTKMSLPKGRSMKTAQRAIDRLLSSRRLRETDTQRDKEIPRPEGQEKQRPSGDFVPRSEDPKKRPEYDTKVDDNTTLPREEPPEVLNSNPKFRAETSRRAWRAKRQAERGPKPHHRKSYRKSGEIPQADPTLQASDPFELESTSYESKFEMDSEDDPGNDEPDIIVVRHQGSLYKLKFPAFSLAEGLTLVGHLRQQAAREFDVEDARRVTLVYQGKTLKLDARTCHEEGLKMRSEVLCVVKRTPIEEIDFLYHKFRTELVPQGLEFISNTPADAKKRDLEYRRNSETILMQILLKSDAVDTEGDTDARMRRKELVKEVQGFLNDLDVAAKRDAPSAWHADFIEQTQTPGTRRKSTALPDRQTLTPSRGSQLGKSGSRNYASSGTSADIG</sequence>
<feature type="region of interest" description="Disordered" evidence="1">
    <location>
        <begin position="318"/>
        <end position="355"/>
    </location>
</feature>
<feature type="compositionally biased region" description="Acidic residues" evidence="1">
    <location>
        <begin position="322"/>
        <end position="335"/>
    </location>
</feature>
<dbReference type="EMBL" id="CAJPDR010001255">
    <property type="protein sequence ID" value="CAF9943767.1"/>
    <property type="molecule type" value="Genomic_DNA"/>
</dbReference>
<dbReference type="Pfam" id="PF02179">
    <property type="entry name" value="BAG"/>
    <property type="match status" value="1"/>
</dbReference>
<dbReference type="Gene3D" id="1.20.58.120">
    <property type="entry name" value="BAG domain"/>
    <property type="match status" value="1"/>
</dbReference>
<dbReference type="SUPFAM" id="SSF63491">
    <property type="entry name" value="BAG domain"/>
    <property type="match status" value="1"/>
</dbReference>
<dbReference type="Proteomes" id="UP000664203">
    <property type="component" value="Unassembled WGS sequence"/>
</dbReference>
<dbReference type="OrthoDB" id="417450at2759"/>
<feature type="domain" description="BAG" evidence="2">
    <location>
        <begin position="903"/>
        <end position="961"/>
    </location>
</feature>
<name>A0A8H3JAU3_9LECA</name>
<proteinExistence type="predicted"/>
<dbReference type="PROSITE" id="PS51035">
    <property type="entry name" value="BAG"/>
    <property type="match status" value="1"/>
</dbReference>
<dbReference type="InterPro" id="IPR003103">
    <property type="entry name" value="BAG_domain"/>
</dbReference>
<feature type="compositionally biased region" description="Basic and acidic residues" evidence="1">
    <location>
        <begin position="336"/>
        <end position="348"/>
    </location>
</feature>
<evidence type="ECO:0000313" key="4">
    <source>
        <dbReference type="Proteomes" id="UP000664203"/>
    </source>
</evidence>
<accession>A0A8H3JAU3</accession>
<feature type="region of interest" description="Disordered" evidence="1">
    <location>
        <begin position="175"/>
        <end position="231"/>
    </location>
</feature>
<feature type="compositionally biased region" description="Acidic residues" evidence="1">
    <location>
        <begin position="784"/>
        <end position="793"/>
    </location>
</feature>
<feature type="region of interest" description="Disordered" evidence="1">
    <location>
        <begin position="653"/>
        <end position="793"/>
    </location>
</feature>
<gene>
    <name evidence="3" type="ORF">ALECFALPRED_001219</name>
</gene>
<feature type="compositionally biased region" description="Polar residues" evidence="1">
    <location>
        <begin position="993"/>
        <end position="1021"/>
    </location>
</feature>
<feature type="compositionally biased region" description="Basic and acidic residues" evidence="1">
    <location>
        <begin position="659"/>
        <end position="714"/>
    </location>
</feature>
<evidence type="ECO:0000313" key="3">
    <source>
        <dbReference type="EMBL" id="CAF9943767.1"/>
    </source>
</evidence>
<protein>
    <recommendedName>
        <fullName evidence="2">BAG domain-containing protein</fullName>
    </recommendedName>
</protein>
<dbReference type="GO" id="GO:0051087">
    <property type="term" value="F:protein-folding chaperone binding"/>
    <property type="evidence" value="ECO:0007669"/>
    <property type="project" value="InterPro"/>
</dbReference>
<dbReference type="AlphaFoldDB" id="A0A8H3JAU3"/>
<dbReference type="SMART" id="SM00264">
    <property type="entry name" value="BAG"/>
    <property type="match status" value="1"/>
</dbReference>
<dbReference type="InterPro" id="IPR036533">
    <property type="entry name" value="BAG_dom_sf"/>
</dbReference>
<comment type="caution">
    <text evidence="3">The sequence shown here is derived from an EMBL/GenBank/DDBJ whole genome shotgun (WGS) entry which is preliminary data.</text>
</comment>
<feature type="compositionally biased region" description="Basic and acidic residues" evidence="1">
    <location>
        <begin position="191"/>
        <end position="224"/>
    </location>
</feature>
<feature type="region of interest" description="Disordered" evidence="1">
    <location>
        <begin position="973"/>
        <end position="1021"/>
    </location>
</feature>
<organism evidence="3 4">
    <name type="scientific">Alectoria fallacina</name>
    <dbReference type="NCBI Taxonomy" id="1903189"/>
    <lineage>
        <taxon>Eukaryota</taxon>
        <taxon>Fungi</taxon>
        <taxon>Dikarya</taxon>
        <taxon>Ascomycota</taxon>
        <taxon>Pezizomycotina</taxon>
        <taxon>Lecanoromycetes</taxon>
        <taxon>OSLEUM clade</taxon>
        <taxon>Lecanoromycetidae</taxon>
        <taxon>Lecanorales</taxon>
        <taxon>Lecanorineae</taxon>
        <taxon>Parmeliaceae</taxon>
        <taxon>Alectoria</taxon>
    </lineage>
</organism>
<keyword evidence="4" id="KW-1185">Reference proteome</keyword>
<evidence type="ECO:0000259" key="2">
    <source>
        <dbReference type="PROSITE" id="PS51035"/>
    </source>
</evidence>